<evidence type="ECO:0000313" key="3">
    <source>
        <dbReference type="Proteomes" id="UP001456524"/>
    </source>
</evidence>
<feature type="region of interest" description="Disordered" evidence="1">
    <location>
        <begin position="92"/>
        <end position="121"/>
    </location>
</feature>
<feature type="compositionally biased region" description="Basic residues" evidence="1">
    <location>
        <begin position="140"/>
        <end position="153"/>
    </location>
</feature>
<reference evidence="2 3" key="1">
    <citation type="journal article" date="2022" name="G3 (Bethesda)">
        <title>Enemy or ally: a genomic approach to elucidate the lifestyle of Phyllosticta citrichinaensis.</title>
        <authorList>
            <person name="Buijs V.A."/>
            <person name="Groenewald J.Z."/>
            <person name="Haridas S."/>
            <person name="LaButti K.M."/>
            <person name="Lipzen A."/>
            <person name="Martin F.M."/>
            <person name="Barry K."/>
            <person name="Grigoriev I.V."/>
            <person name="Crous P.W."/>
            <person name="Seidl M.F."/>
        </authorList>
    </citation>
    <scope>NUCLEOTIDE SEQUENCE [LARGE SCALE GENOMIC DNA]</scope>
    <source>
        <strain evidence="2 3">CBS 129764</strain>
    </source>
</reference>
<feature type="compositionally biased region" description="Basic and acidic residues" evidence="1">
    <location>
        <begin position="154"/>
        <end position="167"/>
    </location>
</feature>
<feature type="region of interest" description="Disordered" evidence="1">
    <location>
        <begin position="137"/>
        <end position="191"/>
    </location>
</feature>
<feature type="region of interest" description="Disordered" evidence="1">
    <location>
        <begin position="211"/>
        <end position="284"/>
    </location>
</feature>
<evidence type="ECO:0000256" key="1">
    <source>
        <dbReference type="SAM" id="MobiDB-lite"/>
    </source>
</evidence>
<accession>A0ABR1XZX1</accession>
<organism evidence="2 3">
    <name type="scientific">Phyllosticta citrichinensis</name>
    <dbReference type="NCBI Taxonomy" id="1130410"/>
    <lineage>
        <taxon>Eukaryota</taxon>
        <taxon>Fungi</taxon>
        <taxon>Dikarya</taxon>
        <taxon>Ascomycota</taxon>
        <taxon>Pezizomycotina</taxon>
        <taxon>Dothideomycetes</taxon>
        <taxon>Dothideomycetes incertae sedis</taxon>
        <taxon>Botryosphaeriales</taxon>
        <taxon>Phyllostictaceae</taxon>
        <taxon>Phyllosticta</taxon>
    </lineage>
</organism>
<feature type="compositionally biased region" description="Basic and acidic residues" evidence="1">
    <location>
        <begin position="178"/>
        <end position="188"/>
    </location>
</feature>
<feature type="compositionally biased region" description="Low complexity" evidence="1">
    <location>
        <begin position="211"/>
        <end position="223"/>
    </location>
</feature>
<dbReference type="EMBL" id="JBBWUH010000003">
    <property type="protein sequence ID" value="KAK8173869.1"/>
    <property type="molecule type" value="Genomic_DNA"/>
</dbReference>
<dbReference type="Proteomes" id="UP001456524">
    <property type="component" value="Unassembled WGS sequence"/>
</dbReference>
<protein>
    <submittedName>
        <fullName evidence="2">Uncharacterized protein</fullName>
    </submittedName>
</protein>
<name>A0ABR1XZX1_9PEZI</name>
<proteinExistence type="predicted"/>
<gene>
    <name evidence="2" type="ORF">IWX90DRAFT_499981</name>
</gene>
<comment type="caution">
    <text evidence="2">The sequence shown here is derived from an EMBL/GenBank/DDBJ whole genome shotgun (WGS) entry which is preliminary data.</text>
</comment>
<feature type="compositionally biased region" description="Pro residues" evidence="1">
    <location>
        <begin position="251"/>
        <end position="273"/>
    </location>
</feature>
<sequence length="368" mass="38246">MVDGATLGRTATGIESAAVVAGGRAVVDDMDTPRGSQRTDAGVGFGARNWPSSSTLNGLAGVGLSLGMGLGLGLGLGLGGLWAGLWATASGEEASGGRERPCRADPTEQNDAQRPVDGGDVFGDDVVVVKATPAALRGRSCARRRRRRRGRRSGRAEKNDDQGRDRSSAQLSSEAEAEEPRVRADASHVRSRLADQPCRLVLCPSSLHIPSSTHPSSLLTSLRSRSRSRSRSGPGPPPPPLHLLSPYVVHPSPPPEILPPPPTQFPALRPPPTARCSCKSSAQTPPSLQSIYAIRSAPSQCSRATVACQPSVHLAGAAEPATQLPPSPAAGLFLGSPTRLCSISSSRHLQCSCPNPRAAAREPMAAPL</sequence>
<evidence type="ECO:0000313" key="2">
    <source>
        <dbReference type="EMBL" id="KAK8173869.1"/>
    </source>
</evidence>
<feature type="compositionally biased region" description="Basic and acidic residues" evidence="1">
    <location>
        <begin position="95"/>
        <end position="106"/>
    </location>
</feature>
<keyword evidence="3" id="KW-1185">Reference proteome</keyword>